<feature type="compositionally biased region" description="Acidic residues" evidence="1">
    <location>
        <begin position="479"/>
        <end position="491"/>
    </location>
</feature>
<sequence>MASLYNIVEDDSDEESGENPDFPFANSASAALFMAGLSDRVGIPYGVAQVQHESLPTLHLHTGNTSSLIIPNSKLLSSTMKISVRTGPGYGGQNSWRELSANRRQLDINIGSGQRHIYVETRSSADHLAPEVYSIKVILVVSSKTRTEKQRRKSARGLVLWARSLSSGDLFNLERQEKGTFGQGIMEGMASDCLLHHTYLVEGQPVNRKDVLFLHHCPKHRCKKTQRPRLLMEAERETTVVAGDDGSSGDNTVPTPDPPKSSASGQSVRLVQGWLFGTRGWRRTAKIDRLDWRLGSKESANNDGQAVRLNRAVRVAFGRAREGGRAVKMKASTGFLLASCAAVASALFQIEVKTAADKHVNLVVKLDELERTHRSVSSGYGASVKEPGVYCQAYADPHGRDELGEPFRKDKDVVFAKYSEGALSIGSFLCVDEVSKLRPDGKAGDGKEDDDDDDNDDDDDDDDGKADSDDLQLSGKGGDDDDDDDDDDDLEPGERDQGDDAVNSLKAAGEDGYGYDDDDDDEADGDDLDIDGKDWGEDGGLDDDDDYGEDTLSDGHASNPSSKDLVDDLDDGDDAEDDENSLKSGSHDSSRFDLDDDEADADGADDLDTGDDDGDDDLEPSGQDENRKHALKTSGKGEDAGKDLETDGGDSDDFESLDLYDDEDKLDEDPSQKKHGLHS</sequence>
<dbReference type="AlphaFoldDB" id="C1GX10"/>
<accession>C1GX10</accession>
<feature type="region of interest" description="Disordered" evidence="1">
    <location>
        <begin position="240"/>
        <end position="266"/>
    </location>
</feature>
<dbReference type="PANTHER" id="PTHR35711">
    <property type="entry name" value="EXPRESSED PROTEIN"/>
    <property type="match status" value="1"/>
</dbReference>
<feature type="compositionally biased region" description="Acidic residues" evidence="1">
    <location>
        <begin position="513"/>
        <end position="529"/>
    </location>
</feature>
<dbReference type="VEuPathDB" id="FungiDB:PAAG_03384"/>
<dbReference type="RefSeq" id="XP_015701926.1">
    <property type="nucleotide sequence ID" value="XM_015844952.1"/>
</dbReference>
<evidence type="ECO:0000313" key="2">
    <source>
        <dbReference type="EMBL" id="EEH41098.2"/>
    </source>
</evidence>
<feature type="compositionally biased region" description="Acidic residues" evidence="1">
    <location>
        <begin position="646"/>
        <end position="669"/>
    </location>
</feature>
<feature type="region of interest" description="Disordered" evidence="1">
    <location>
        <begin position="438"/>
        <end position="679"/>
    </location>
</feature>
<feature type="region of interest" description="Disordered" evidence="1">
    <location>
        <begin position="1"/>
        <end position="22"/>
    </location>
</feature>
<feature type="compositionally biased region" description="Acidic residues" evidence="1">
    <location>
        <begin position="8"/>
        <end position="18"/>
    </location>
</feature>
<feature type="compositionally biased region" description="Acidic residues" evidence="1">
    <location>
        <begin position="567"/>
        <end position="579"/>
    </location>
</feature>
<feature type="compositionally biased region" description="Basic and acidic residues" evidence="1">
    <location>
        <begin position="635"/>
        <end position="645"/>
    </location>
</feature>
<dbReference type="KEGG" id="pbl:PAAG_03384"/>
<dbReference type="GeneID" id="9098346"/>
<keyword evidence="3" id="KW-1185">Reference proteome</keyword>
<reference evidence="2 3" key="1">
    <citation type="journal article" date="2011" name="PLoS Genet.">
        <title>Comparative genomic analysis of human fungal pathogens causing paracoccidioidomycosis.</title>
        <authorList>
            <person name="Desjardins C.A."/>
            <person name="Champion M.D."/>
            <person name="Holder J.W."/>
            <person name="Muszewska A."/>
            <person name="Goldberg J."/>
            <person name="Bailao A.M."/>
            <person name="Brigido M.M."/>
            <person name="Ferreira M.E."/>
            <person name="Garcia A.M."/>
            <person name="Grynberg M."/>
            <person name="Gujja S."/>
            <person name="Heiman D.I."/>
            <person name="Henn M.R."/>
            <person name="Kodira C.D."/>
            <person name="Leon-Narvaez H."/>
            <person name="Longo L.V."/>
            <person name="Ma L.J."/>
            <person name="Malavazi I."/>
            <person name="Matsuo A.L."/>
            <person name="Morais F.V."/>
            <person name="Pereira M."/>
            <person name="Rodriguez-Brito S."/>
            <person name="Sakthikumar S."/>
            <person name="Salem-Izacc S.M."/>
            <person name="Sykes S.M."/>
            <person name="Teixeira M.M."/>
            <person name="Vallejo M.C."/>
            <person name="Walter M.E."/>
            <person name="Yandava C."/>
            <person name="Young S."/>
            <person name="Zeng Q."/>
            <person name="Zucker J."/>
            <person name="Felipe M.S."/>
            <person name="Goldman G.H."/>
            <person name="Haas B.J."/>
            <person name="McEwen J.G."/>
            <person name="Nino-Vega G."/>
            <person name="Puccia R."/>
            <person name="San-Blas G."/>
            <person name="Soares C.M."/>
            <person name="Birren B.W."/>
            <person name="Cuomo C.A."/>
        </authorList>
    </citation>
    <scope>NUCLEOTIDE SEQUENCE [LARGE SCALE GENOMIC DNA]</scope>
    <source>
        <strain evidence="3">ATCC MYA-826 / Pb01</strain>
    </source>
</reference>
<proteinExistence type="predicted"/>
<dbReference type="Proteomes" id="UP000002059">
    <property type="component" value="Partially assembled WGS sequence"/>
</dbReference>
<dbReference type="STRING" id="502779.C1GX10"/>
<dbReference type="OrthoDB" id="4188529at2759"/>
<dbReference type="HOGENOM" id="CLU_404946_0_0_1"/>
<feature type="compositionally biased region" description="Acidic residues" evidence="1">
    <location>
        <begin position="537"/>
        <end position="552"/>
    </location>
</feature>
<organism evidence="2 3">
    <name type="scientific">Paracoccidioides lutzii (strain ATCC MYA-826 / Pb01)</name>
    <name type="common">Paracoccidioides brasiliensis</name>
    <dbReference type="NCBI Taxonomy" id="502779"/>
    <lineage>
        <taxon>Eukaryota</taxon>
        <taxon>Fungi</taxon>
        <taxon>Dikarya</taxon>
        <taxon>Ascomycota</taxon>
        <taxon>Pezizomycotina</taxon>
        <taxon>Eurotiomycetes</taxon>
        <taxon>Eurotiomycetidae</taxon>
        <taxon>Onygenales</taxon>
        <taxon>Ajellomycetaceae</taxon>
        <taxon>Paracoccidioides</taxon>
    </lineage>
</organism>
<dbReference type="PANTHER" id="PTHR35711:SF1">
    <property type="entry name" value="ECTODERMAL, ISOFORM F"/>
    <property type="match status" value="1"/>
</dbReference>
<protein>
    <submittedName>
        <fullName evidence="2">Uncharacterized protein</fullName>
    </submittedName>
</protein>
<gene>
    <name evidence="2" type="ORF">PAAG_03384</name>
</gene>
<evidence type="ECO:0000256" key="1">
    <source>
        <dbReference type="SAM" id="MobiDB-lite"/>
    </source>
</evidence>
<name>C1GX10_PARBA</name>
<dbReference type="eggNOG" id="ENOG502T4QQ">
    <property type="taxonomic scope" value="Eukaryota"/>
</dbReference>
<dbReference type="EMBL" id="KN293998">
    <property type="protein sequence ID" value="EEH41098.2"/>
    <property type="molecule type" value="Genomic_DNA"/>
</dbReference>
<feature type="compositionally biased region" description="Acidic residues" evidence="1">
    <location>
        <begin position="594"/>
        <end position="619"/>
    </location>
</feature>
<evidence type="ECO:0000313" key="3">
    <source>
        <dbReference type="Proteomes" id="UP000002059"/>
    </source>
</evidence>
<feature type="compositionally biased region" description="Acidic residues" evidence="1">
    <location>
        <begin position="447"/>
        <end position="464"/>
    </location>
</feature>